<accession>A0A392V1T9</accession>
<reference evidence="1 2" key="1">
    <citation type="journal article" date="2018" name="Front. Plant Sci.">
        <title>Red Clover (Trifolium pratense) and Zigzag Clover (T. medium) - A Picture of Genomic Similarities and Differences.</title>
        <authorList>
            <person name="Dluhosova J."/>
            <person name="Istvanek J."/>
            <person name="Nedelnik J."/>
            <person name="Repkova J."/>
        </authorList>
    </citation>
    <scope>NUCLEOTIDE SEQUENCE [LARGE SCALE GENOMIC DNA]</scope>
    <source>
        <strain evidence="2">cv. 10/8</strain>
        <tissue evidence="1">Leaf</tissue>
    </source>
</reference>
<organism evidence="1 2">
    <name type="scientific">Trifolium medium</name>
    <dbReference type="NCBI Taxonomy" id="97028"/>
    <lineage>
        <taxon>Eukaryota</taxon>
        <taxon>Viridiplantae</taxon>
        <taxon>Streptophyta</taxon>
        <taxon>Embryophyta</taxon>
        <taxon>Tracheophyta</taxon>
        <taxon>Spermatophyta</taxon>
        <taxon>Magnoliopsida</taxon>
        <taxon>eudicotyledons</taxon>
        <taxon>Gunneridae</taxon>
        <taxon>Pentapetalae</taxon>
        <taxon>rosids</taxon>
        <taxon>fabids</taxon>
        <taxon>Fabales</taxon>
        <taxon>Fabaceae</taxon>
        <taxon>Papilionoideae</taxon>
        <taxon>50 kb inversion clade</taxon>
        <taxon>NPAAA clade</taxon>
        <taxon>Hologalegina</taxon>
        <taxon>IRL clade</taxon>
        <taxon>Trifolieae</taxon>
        <taxon>Trifolium</taxon>
    </lineage>
</organism>
<dbReference type="EMBL" id="LXQA010994625">
    <property type="protein sequence ID" value="MCI80380.1"/>
    <property type="molecule type" value="Genomic_DNA"/>
</dbReference>
<dbReference type="Proteomes" id="UP000265520">
    <property type="component" value="Unassembled WGS sequence"/>
</dbReference>
<evidence type="ECO:0000313" key="1">
    <source>
        <dbReference type="EMBL" id="MCI80380.1"/>
    </source>
</evidence>
<evidence type="ECO:0000313" key="2">
    <source>
        <dbReference type="Proteomes" id="UP000265520"/>
    </source>
</evidence>
<proteinExistence type="predicted"/>
<dbReference type="AlphaFoldDB" id="A0A392V1T9"/>
<keyword evidence="2" id="KW-1185">Reference proteome</keyword>
<protein>
    <submittedName>
        <fullName evidence="1">Uncharacterized protein</fullName>
    </submittedName>
</protein>
<sequence length="33" mass="3592">MSVYMTRGAEVRVIDVTSPCRSRGAGARLDHVT</sequence>
<comment type="caution">
    <text evidence="1">The sequence shown here is derived from an EMBL/GenBank/DDBJ whole genome shotgun (WGS) entry which is preliminary data.</text>
</comment>
<name>A0A392V1T9_9FABA</name>
<feature type="non-terminal residue" evidence="1">
    <location>
        <position position="33"/>
    </location>
</feature>